<reference evidence="1" key="1">
    <citation type="submission" date="2020-08" db="EMBL/GenBank/DDBJ databases">
        <title>Multicomponent nature underlies the extraordinary mechanical properties of spider dragline silk.</title>
        <authorList>
            <person name="Kono N."/>
            <person name="Nakamura H."/>
            <person name="Mori M."/>
            <person name="Yoshida Y."/>
            <person name="Ohtoshi R."/>
            <person name="Malay A.D."/>
            <person name="Moran D.A.P."/>
            <person name="Tomita M."/>
            <person name="Numata K."/>
            <person name="Arakawa K."/>
        </authorList>
    </citation>
    <scope>NUCLEOTIDE SEQUENCE</scope>
</reference>
<comment type="caution">
    <text evidence="1">The sequence shown here is derived from an EMBL/GenBank/DDBJ whole genome shotgun (WGS) entry which is preliminary data.</text>
</comment>
<organism evidence="1 2">
    <name type="scientific">Trichonephila clavipes</name>
    <name type="common">Golden silk orbweaver</name>
    <name type="synonym">Nephila clavipes</name>
    <dbReference type="NCBI Taxonomy" id="2585209"/>
    <lineage>
        <taxon>Eukaryota</taxon>
        <taxon>Metazoa</taxon>
        <taxon>Ecdysozoa</taxon>
        <taxon>Arthropoda</taxon>
        <taxon>Chelicerata</taxon>
        <taxon>Arachnida</taxon>
        <taxon>Araneae</taxon>
        <taxon>Araneomorphae</taxon>
        <taxon>Entelegynae</taxon>
        <taxon>Araneoidea</taxon>
        <taxon>Nephilidae</taxon>
        <taxon>Trichonephila</taxon>
    </lineage>
</organism>
<gene>
    <name evidence="1" type="ORF">TNCV_658401</name>
</gene>
<proteinExistence type="predicted"/>
<name>A0A8X6SXR0_TRICX</name>
<dbReference type="Proteomes" id="UP000887159">
    <property type="component" value="Unassembled WGS sequence"/>
</dbReference>
<keyword evidence="2" id="KW-1185">Reference proteome</keyword>
<accession>A0A8X6SXR0</accession>
<dbReference type="AlphaFoldDB" id="A0A8X6SXR0"/>
<evidence type="ECO:0000313" key="2">
    <source>
        <dbReference type="Proteomes" id="UP000887159"/>
    </source>
</evidence>
<dbReference type="EMBL" id="BMAU01021344">
    <property type="protein sequence ID" value="GFY17427.1"/>
    <property type="molecule type" value="Genomic_DNA"/>
</dbReference>
<protein>
    <submittedName>
        <fullName evidence="1">Uncharacterized protein</fullName>
    </submittedName>
</protein>
<sequence length="119" mass="14206">MDYGDNDINLNYIRYLRKCGYHIKSIKIGRLRFASHIYRMEPSSLTFGIFNFKPIGTRTRGWPKLRWDDCVEDDFKVLRVTNKITVLVSGDRNEKRFLRRLWPTLGCCVYIRRIFHAAT</sequence>
<evidence type="ECO:0000313" key="1">
    <source>
        <dbReference type="EMBL" id="GFY17427.1"/>
    </source>
</evidence>